<sequence>MARFVMVGGRGGGGGVLLFEPSGRGLVHGGPLSRAGARGLLVGQGRRYATVAVVCTIKTIRAEHFLFDRVEVDAHLLRFVLMLLCHMFECLCCRTQFTLRKGRILLLLLLLIVVGSLCLSIQGLFRAAQ</sequence>
<keyword evidence="1" id="KW-1133">Transmembrane helix</keyword>
<feature type="transmembrane region" description="Helical" evidence="1">
    <location>
        <begin position="104"/>
        <end position="125"/>
    </location>
</feature>
<name>A0A8D8R7M4_9HEMI</name>
<evidence type="ECO:0000256" key="1">
    <source>
        <dbReference type="SAM" id="Phobius"/>
    </source>
</evidence>
<dbReference type="AlphaFoldDB" id="A0A8D8R7M4"/>
<proteinExistence type="predicted"/>
<dbReference type="EMBL" id="HBUF01139434">
    <property type="protein sequence ID" value="CAG6645997.1"/>
    <property type="molecule type" value="Transcribed_RNA"/>
</dbReference>
<keyword evidence="1" id="KW-0812">Transmembrane</keyword>
<protein>
    <submittedName>
        <fullName evidence="2">Uncharacterized protein</fullName>
    </submittedName>
</protein>
<dbReference type="EMBL" id="HBUF01139436">
    <property type="protein sequence ID" value="CAG6645999.1"/>
    <property type="molecule type" value="Transcribed_RNA"/>
</dbReference>
<accession>A0A8D8R7M4</accession>
<evidence type="ECO:0000313" key="2">
    <source>
        <dbReference type="EMBL" id="CAG6645999.1"/>
    </source>
</evidence>
<dbReference type="EMBL" id="HBUF01139435">
    <property type="protein sequence ID" value="CAG6645998.1"/>
    <property type="molecule type" value="Transcribed_RNA"/>
</dbReference>
<keyword evidence="1" id="KW-0472">Membrane</keyword>
<organism evidence="2">
    <name type="scientific">Cacopsylla melanoneura</name>
    <dbReference type="NCBI Taxonomy" id="428564"/>
    <lineage>
        <taxon>Eukaryota</taxon>
        <taxon>Metazoa</taxon>
        <taxon>Ecdysozoa</taxon>
        <taxon>Arthropoda</taxon>
        <taxon>Hexapoda</taxon>
        <taxon>Insecta</taxon>
        <taxon>Pterygota</taxon>
        <taxon>Neoptera</taxon>
        <taxon>Paraneoptera</taxon>
        <taxon>Hemiptera</taxon>
        <taxon>Sternorrhyncha</taxon>
        <taxon>Psylloidea</taxon>
        <taxon>Psyllidae</taxon>
        <taxon>Psyllinae</taxon>
        <taxon>Cacopsylla</taxon>
    </lineage>
</organism>
<reference evidence="2" key="1">
    <citation type="submission" date="2021-05" db="EMBL/GenBank/DDBJ databases">
        <authorList>
            <person name="Alioto T."/>
            <person name="Alioto T."/>
            <person name="Gomez Garrido J."/>
        </authorList>
    </citation>
    <scope>NUCLEOTIDE SEQUENCE</scope>
</reference>